<dbReference type="Proteomes" id="UP000507470">
    <property type="component" value="Unassembled WGS sequence"/>
</dbReference>
<dbReference type="AlphaFoldDB" id="A0A6J8D2L7"/>
<keyword evidence="2" id="KW-1185">Reference proteome</keyword>
<gene>
    <name evidence="1" type="ORF">MCOR_36129</name>
</gene>
<dbReference type="OrthoDB" id="6277121at2759"/>
<protein>
    <recommendedName>
        <fullName evidence="3">Retrotransposon gag domain-containing protein</fullName>
    </recommendedName>
</protein>
<accession>A0A6J8D2L7</accession>
<evidence type="ECO:0000313" key="2">
    <source>
        <dbReference type="Proteomes" id="UP000507470"/>
    </source>
</evidence>
<dbReference type="PANTHER" id="PTHR45823:SF1">
    <property type="entry name" value="T-SNARE COILED-COIL HOMOLOGY DOMAIN-CONTAINING PROTEIN"/>
    <property type="match status" value="1"/>
</dbReference>
<evidence type="ECO:0000313" key="1">
    <source>
        <dbReference type="EMBL" id="CAC5402139.1"/>
    </source>
</evidence>
<dbReference type="EMBL" id="CACVKT020006490">
    <property type="protein sequence ID" value="CAC5402139.1"/>
    <property type="molecule type" value="Genomic_DNA"/>
</dbReference>
<organism evidence="1 2">
    <name type="scientific">Mytilus coruscus</name>
    <name type="common">Sea mussel</name>
    <dbReference type="NCBI Taxonomy" id="42192"/>
    <lineage>
        <taxon>Eukaryota</taxon>
        <taxon>Metazoa</taxon>
        <taxon>Spiralia</taxon>
        <taxon>Lophotrochozoa</taxon>
        <taxon>Mollusca</taxon>
        <taxon>Bivalvia</taxon>
        <taxon>Autobranchia</taxon>
        <taxon>Pteriomorphia</taxon>
        <taxon>Mytilida</taxon>
        <taxon>Mytiloidea</taxon>
        <taxon>Mytilidae</taxon>
        <taxon>Mytilinae</taxon>
        <taxon>Mytilus</taxon>
    </lineage>
</organism>
<proteinExistence type="predicted"/>
<evidence type="ECO:0008006" key="3">
    <source>
        <dbReference type="Google" id="ProtNLM"/>
    </source>
</evidence>
<name>A0A6J8D2L7_MYTCO</name>
<dbReference type="InterPro" id="IPR021109">
    <property type="entry name" value="Peptidase_aspartic_dom_sf"/>
</dbReference>
<dbReference type="Gene3D" id="2.40.70.10">
    <property type="entry name" value="Acid Proteases"/>
    <property type="match status" value="1"/>
</dbReference>
<dbReference type="PANTHER" id="PTHR45823">
    <property type="entry name" value="T-SNARE COILED-COIL HOMOLOGY DOMAIN-CONTAINING PROTEIN"/>
    <property type="match status" value="1"/>
</dbReference>
<reference evidence="1 2" key="1">
    <citation type="submission" date="2020-06" db="EMBL/GenBank/DDBJ databases">
        <authorList>
            <person name="Li R."/>
            <person name="Bekaert M."/>
        </authorList>
    </citation>
    <scope>NUCLEOTIDE SEQUENCE [LARGE SCALE GENOMIC DNA]</scope>
    <source>
        <strain evidence="2">wild</strain>
    </source>
</reference>
<sequence length="348" mass="40357">MQEIPSARSTAKRNIYGPEYEVPEYQQHLDTTYQNQNKIKNQGNAALNYRDQIQTSQNYEHTNHNRYLEKVGYSNEAIYNKNYNPIQAGLINNTEFQTNKQKEYSPYLREQLNRRNQSPIKLSKLPNSRFISHKRKEKDPDTYNGMNVEWPDYICRFEQVAMWNEWTDQEKAAQLSICLRGNAQRVLSELIMSELSDYSKLKSALTQRFCPSEIETAFRCEFRTRRRNRDELAAEYGSAVTLISKENYDDLKCKKSKLIKVTSTLATADGEPLTVLGKTKLSNTLGSKMFTNYAIVVELRGMSGIFGLDFLSRNAFVIDTGKERLCCPLVEVQLFRDDSLDIRCARVH</sequence>